<reference evidence="1 2" key="1">
    <citation type="submission" date="2018-07" db="EMBL/GenBank/DDBJ databases">
        <title>Genomic Encyclopedia of Type Strains, Phase III (KMG-III): the genomes of soil and plant-associated and newly described type strains.</title>
        <authorList>
            <person name="Whitman W."/>
        </authorList>
    </citation>
    <scope>NUCLEOTIDE SEQUENCE [LARGE SCALE GENOMIC DNA]</scope>
    <source>
        <strain evidence="1 2">CECT 7958</strain>
    </source>
</reference>
<proteinExistence type="predicted"/>
<evidence type="ECO:0000313" key="2">
    <source>
        <dbReference type="Proteomes" id="UP000253436"/>
    </source>
</evidence>
<dbReference type="NCBIfam" id="TIGR04131">
    <property type="entry name" value="Bac_Flav_CTERM"/>
    <property type="match status" value="1"/>
</dbReference>
<name>A0A368ZFI1_9FLAO</name>
<dbReference type="Pfam" id="PF13585">
    <property type="entry name" value="CHU_C"/>
    <property type="match status" value="1"/>
</dbReference>
<gene>
    <name evidence="1" type="ORF">DFQ08_103502</name>
</gene>
<organism evidence="1 2">
    <name type="scientific">Winogradskyella arenosi</name>
    <dbReference type="NCBI Taxonomy" id="533325"/>
    <lineage>
        <taxon>Bacteria</taxon>
        <taxon>Pseudomonadati</taxon>
        <taxon>Bacteroidota</taxon>
        <taxon>Flavobacteriia</taxon>
        <taxon>Flavobacteriales</taxon>
        <taxon>Flavobacteriaceae</taxon>
        <taxon>Winogradskyella</taxon>
    </lineage>
</organism>
<accession>A0A368ZFI1</accession>
<dbReference type="RefSeq" id="WP_114310161.1">
    <property type="nucleotide sequence ID" value="NZ_QPJO01000003.1"/>
</dbReference>
<dbReference type="EMBL" id="QPJO01000003">
    <property type="protein sequence ID" value="RCW91666.1"/>
    <property type="molecule type" value="Genomic_DNA"/>
</dbReference>
<sequence length="1737" mass="180769">MKAEKYSFQSDPLTRVVFLLLFIGIGLSSIYAQCPTVENNIQSFCDVESLLVGDLDATNNGDGVVWYNSATSTVPLSNSEGLIDGEDYYADNNSGTCSSRVRVDVNIYGPPIGDNFQGVCLDDATLATVSSLEATGNDVQWYLSPYGGTPLNDYDILMDDTIYYADQASPDGSCRTSRLSVLVKVGFTPMPTGEMVQQFCATSTYTPTLADLVVTGNNNWYISLYSALPLPISTPLVNGQTYYATTVDPPCESTGRLAVLAIIDEAPNAGEDSTVALCNNDNSTINLFDQLEGNPDPGGTWSPALNSGSHIYDPNIDAPGDYTYTVSSNNTCPDEQATVTVTTIPAPNAGTSAEIDICSNSEAIDLFLNLGGNPEEGGTWFPELASGSGLFNPEIDLSGNYTYTVSGEAPCNNATASINVTVSTYENAGEDGALEVCDDIGIVDLFNSLGGTPSPGGTWTPALNSGSSIFDPLIDPPGVYTYEIIGNSPCPNETATVTVTVNPLPIAGSDSTLEICSNDTAIVDLFDSLGGNPDPNGVWSPMLTSGTGEFDPSIDAFGTYTYTVEGTPPCSNITAEVNVVLVQEPDAGLDAIIDICSNNGPLNLYDQLNGSPQPGGTWSPSLTSGTDIYDPSVDTNTTYTYTVPGSGPCEATSATISITSTPYFTAGTDGSVTACTADGTIDLFDSLNGTPQPGGTWTPTLASGTGIFDPLVDAEGTYTYTISGSGPCLDNSAEVTVSVVVSPDAGEDGAIVLCSLVNTIDLFDSLNGSPQSGGTWTPTLSSGSGTFDPNLDTDGVYTYTISSICGDATAVVDVTTIDANNAGMNGILEFCSTETNTFDLFESLTESPDYGGIWTPTLTSGTGIFDPTVDSPGVYTYTVSNSGTLCPDDTATVLVSLLPNPNAGNDGTLNLCNSTEPQDLFNSLSGTPDTGGTWSPALNSGTGVFNPSIDSEGIYTYTISNTCGSSSASVTVSLSGTNDAGTNGEIELCSMDTPINLFDSLGGTPNVGGTWSPSLASGSGIFDPSLDTAGIYTYTVSSSNTTCPEASAEVNVSILQAPNAGSDGSLNLCNSTELQDLFNSLSGTPETGGTWSPALASGTGIFDPNTDPEGIYTYTIGNSCATSTASVAVSLSGTNDAGSNGSIELCNSELPVDLFDSLGGTPDLGGTWSPTLASGTGVFDPNVDIPGIYTYTISSANASCPDATAEINVSVLQAPNAGGDGTLNLCNSTEVLNLFYILSGTPDTGGTWSPALASGTGIFDLNTDPEGVYTYTVSNSCGTSSASITVNLSETNDAGTDGEIELCSMDAPINLFDSLGGTPDEGGIWSPELTSGTGVFDPSLDPAGVYTYTVSNPSSFCPLASSEVTVTLIQAPNAGEDAMLNICTGDTTLVDLFDHLGGTPDEGGVWSPALTSGTGEFDPNIDSAGSYTYTTTSSQCNLSSSATIAVSIAEAPDASGLSLDIDNDTICYNVDDAIIYIVGANQLPDGDYTLVYKLSISNNSVNTVTITVTGGNATFIIPQSLFPVSGLTLVTISELSYIGTSCSSIVDDTITLKIYSEELPTPQLIDDSIVYCEEDNLTISDLTNNIVHIEEADSVLWYDAPTEGTELSSTDLLEDGGIYYAVYLSPNGCESIIRLEVPVNFTTCELLLLIPDGFSPNGDSINPVFHILNLDVLYPKFKLSIYNRYGNILYEGDINTPKWDGTGRNNNEVLPAGVYFYLLEFNDGQREPKQGRVYLNR</sequence>
<dbReference type="InterPro" id="IPR026341">
    <property type="entry name" value="T9SS_type_B"/>
</dbReference>
<keyword evidence="2" id="KW-1185">Reference proteome</keyword>
<protein>
    <submittedName>
        <fullName evidence="1">Gliding motility-associated-like protein</fullName>
    </submittedName>
</protein>
<comment type="caution">
    <text evidence="1">The sequence shown here is derived from an EMBL/GenBank/DDBJ whole genome shotgun (WGS) entry which is preliminary data.</text>
</comment>
<dbReference type="Proteomes" id="UP000253436">
    <property type="component" value="Unassembled WGS sequence"/>
</dbReference>
<dbReference type="OrthoDB" id="1236981at2"/>
<evidence type="ECO:0000313" key="1">
    <source>
        <dbReference type="EMBL" id="RCW91666.1"/>
    </source>
</evidence>